<protein>
    <recommendedName>
        <fullName evidence="3">Integrase catalytic domain-containing protein</fullName>
    </recommendedName>
</protein>
<dbReference type="GO" id="GO:0003676">
    <property type="term" value="F:nucleic acid binding"/>
    <property type="evidence" value="ECO:0007669"/>
    <property type="project" value="InterPro"/>
</dbReference>
<evidence type="ECO:0008006" key="3">
    <source>
        <dbReference type="Google" id="ProtNLM"/>
    </source>
</evidence>
<dbReference type="PANTHER" id="PTHR37984:SF5">
    <property type="entry name" value="PROTEIN NYNRIN-LIKE"/>
    <property type="match status" value="1"/>
</dbReference>
<dbReference type="Proteomes" id="UP000765509">
    <property type="component" value="Unassembled WGS sequence"/>
</dbReference>
<dbReference type="AlphaFoldDB" id="A0A9Q3EVX1"/>
<accession>A0A9Q3EVX1</accession>
<dbReference type="PANTHER" id="PTHR37984">
    <property type="entry name" value="PROTEIN CBG26694"/>
    <property type="match status" value="1"/>
</dbReference>
<reference evidence="1" key="1">
    <citation type="submission" date="2021-03" db="EMBL/GenBank/DDBJ databases">
        <title>Draft genome sequence of rust myrtle Austropuccinia psidii MF-1, a brazilian biotype.</title>
        <authorList>
            <person name="Quecine M.C."/>
            <person name="Pachon D.M.R."/>
            <person name="Bonatelli M.L."/>
            <person name="Correr F.H."/>
            <person name="Franceschini L.M."/>
            <person name="Leite T.F."/>
            <person name="Margarido G.R.A."/>
            <person name="Almeida C.A."/>
            <person name="Ferrarezi J.A."/>
            <person name="Labate C.A."/>
        </authorList>
    </citation>
    <scope>NUCLEOTIDE SEQUENCE</scope>
    <source>
        <strain evidence="1">MF-1</strain>
    </source>
</reference>
<keyword evidence="2" id="KW-1185">Reference proteome</keyword>
<dbReference type="OrthoDB" id="2273864at2759"/>
<dbReference type="InterPro" id="IPR050951">
    <property type="entry name" value="Retrovirus_Pol_polyprotein"/>
</dbReference>
<organism evidence="1 2">
    <name type="scientific">Austropuccinia psidii MF-1</name>
    <dbReference type="NCBI Taxonomy" id="1389203"/>
    <lineage>
        <taxon>Eukaryota</taxon>
        <taxon>Fungi</taxon>
        <taxon>Dikarya</taxon>
        <taxon>Basidiomycota</taxon>
        <taxon>Pucciniomycotina</taxon>
        <taxon>Pucciniomycetes</taxon>
        <taxon>Pucciniales</taxon>
        <taxon>Sphaerophragmiaceae</taxon>
        <taxon>Austropuccinia</taxon>
    </lineage>
</organism>
<dbReference type="Gene3D" id="3.30.420.10">
    <property type="entry name" value="Ribonuclease H-like superfamily/Ribonuclease H"/>
    <property type="match status" value="1"/>
</dbReference>
<dbReference type="InterPro" id="IPR036397">
    <property type="entry name" value="RNaseH_sf"/>
</dbReference>
<dbReference type="InterPro" id="IPR012337">
    <property type="entry name" value="RNaseH-like_sf"/>
</dbReference>
<sequence length="114" mass="13295">MFLPCHKDDTDMDTAIMIWHRVIGHTVLFQTIISDRDLKFTSALWTHLHSLFGTKLSFSTAYHPQTYGLEERTVQTLEDIIKIFCAYCLEFKDSHGFTHDWCTLLPAPELAYKK</sequence>
<name>A0A9Q3EVX1_9BASI</name>
<dbReference type="EMBL" id="AVOT02034844">
    <property type="protein sequence ID" value="MBW0529068.1"/>
    <property type="molecule type" value="Genomic_DNA"/>
</dbReference>
<proteinExistence type="predicted"/>
<gene>
    <name evidence="1" type="ORF">O181_068783</name>
</gene>
<comment type="caution">
    <text evidence="1">The sequence shown here is derived from an EMBL/GenBank/DDBJ whole genome shotgun (WGS) entry which is preliminary data.</text>
</comment>
<dbReference type="SUPFAM" id="SSF53098">
    <property type="entry name" value="Ribonuclease H-like"/>
    <property type="match status" value="1"/>
</dbReference>
<evidence type="ECO:0000313" key="2">
    <source>
        <dbReference type="Proteomes" id="UP000765509"/>
    </source>
</evidence>
<evidence type="ECO:0000313" key="1">
    <source>
        <dbReference type="EMBL" id="MBW0529068.1"/>
    </source>
</evidence>